<name>A0A4R3YL62_9FIRM</name>
<accession>A0A4R3YL62</accession>
<keyword evidence="2" id="KW-1185">Reference proteome</keyword>
<sequence>MFYISKNIVFNCLNAHSKLTVYITEKSCFTVIKIFCSDDIISQIDNIEKSILAMSKNYKLFYELDSSSLNHIKISLKRENFENEKDLFVNTE</sequence>
<reference evidence="1 2" key="1">
    <citation type="submission" date="2019-03" db="EMBL/GenBank/DDBJ databases">
        <title>Genomic Encyclopedia of Type Strains, Phase IV (KMG-IV): sequencing the most valuable type-strain genomes for metagenomic binning, comparative biology and taxonomic classification.</title>
        <authorList>
            <person name="Goeker M."/>
        </authorList>
    </citation>
    <scope>NUCLEOTIDE SEQUENCE [LARGE SCALE GENOMIC DNA]</scope>
    <source>
        <strain evidence="1 2">DSM 29487</strain>
    </source>
</reference>
<dbReference type="EMBL" id="SMCQ01000025">
    <property type="protein sequence ID" value="TCV92951.1"/>
    <property type="molecule type" value="Genomic_DNA"/>
</dbReference>
<dbReference type="Proteomes" id="UP000295515">
    <property type="component" value="Unassembled WGS sequence"/>
</dbReference>
<evidence type="ECO:0000313" key="2">
    <source>
        <dbReference type="Proteomes" id="UP000295515"/>
    </source>
</evidence>
<dbReference type="AlphaFoldDB" id="A0A4R3YL62"/>
<evidence type="ECO:0000313" key="1">
    <source>
        <dbReference type="EMBL" id="TCV92951.1"/>
    </source>
</evidence>
<protein>
    <submittedName>
        <fullName evidence="1">Uncharacterized protein</fullName>
    </submittedName>
</protein>
<gene>
    <name evidence="1" type="ORF">EDD60_12539</name>
</gene>
<organism evidence="1 2">
    <name type="scientific">Longibaculum muris</name>
    <dbReference type="NCBI Taxonomy" id="1796628"/>
    <lineage>
        <taxon>Bacteria</taxon>
        <taxon>Bacillati</taxon>
        <taxon>Bacillota</taxon>
        <taxon>Erysipelotrichia</taxon>
        <taxon>Erysipelotrichales</taxon>
        <taxon>Coprobacillaceae</taxon>
        <taxon>Longibaculum</taxon>
    </lineage>
</organism>
<comment type="caution">
    <text evidence="1">The sequence shown here is derived from an EMBL/GenBank/DDBJ whole genome shotgun (WGS) entry which is preliminary data.</text>
</comment>
<proteinExistence type="predicted"/>